<dbReference type="InterPro" id="IPR010281">
    <property type="entry name" value="DUF885"/>
</dbReference>
<comment type="caution">
    <text evidence="1">The sequence shown here is derived from an EMBL/GenBank/DDBJ whole genome shotgun (WGS) entry which is preliminary data.</text>
</comment>
<gene>
    <name evidence="1" type="ORF">ADK38_02440</name>
</gene>
<dbReference type="EMBL" id="LGUT01000189">
    <property type="protein sequence ID" value="KOG91573.1"/>
    <property type="molecule type" value="Genomic_DNA"/>
</dbReference>
<protein>
    <recommendedName>
        <fullName evidence="3">DUF885 domain-containing protein</fullName>
    </recommendedName>
</protein>
<proteinExistence type="predicted"/>
<organism evidence="1 2">
    <name type="scientific">Streptomyces varsoviensis</name>
    <dbReference type="NCBI Taxonomy" id="67373"/>
    <lineage>
        <taxon>Bacteria</taxon>
        <taxon>Bacillati</taxon>
        <taxon>Actinomycetota</taxon>
        <taxon>Actinomycetes</taxon>
        <taxon>Kitasatosporales</taxon>
        <taxon>Streptomycetaceae</taxon>
        <taxon>Streptomyces</taxon>
    </lineage>
</organism>
<keyword evidence="2" id="KW-1185">Reference proteome</keyword>
<reference evidence="1 2" key="1">
    <citation type="submission" date="2015-07" db="EMBL/GenBank/DDBJ databases">
        <authorList>
            <person name="Ju K.-S."/>
            <person name="Doroghazi J.R."/>
            <person name="Metcalf W.W."/>
        </authorList>
    </citation>
    <scope>NUCLEOTIDE SEQUENCE [LARGE SCALE GENOMIC DNA]</scope>
    <source>
        <strain evidence="1 2">NRRL B-3589</strain>
    </source>
</reference>
<evidence type="ECO:0000313" key="2">
    <source>
        <dbReference type="Proteomes" id="UP000037020"/>
    </source>
</evidence>
<dbReference type="Pfam" id="PF05960">
    <property type="entry name" value="DUF885"/>
    <property type="match status" value="1"/>
</dbReference>
<evidence type="ECO:0008006" key="3">
    <source>
        <dbReference type="Google" id="ProtNLM"/>
    </source>
</evidence>
<dbReference type="PANTHER" id="PTHR33361:SF2">
    <property type="entry name" value="DUF885 DOMAIN-CONTAINING PROTEIN"/>
    <property type="match status" value="1"/>
</dbReference>
<evidence type="ECO:0000313" key="1">
    <source>
        <dbReference type="EMBL" id="KOG91573.1"/>
    </source>
</evidence>
<dbReference type="PANTHER" id="PTHR33361">
    <property type="entry name" value="GLR0591 PROTEIN"/>
    <property type="match status" value="1"/>
</dbReference>
<sequence>MSVTPGETTGVHALCDAYVDGYARLNPLAATEFGIGGHDDRLPDLSPEGHQARAELARRALARMAAAEPADEGERVAKAVFRERIGVETELHEAGLPAASLNMTACPAQDIRWVFDLMPTETADDWAAIAERLAQVPKALAGYRASLLASADKGRLPAARQVRRVHQQCATWSGPRSFFATLAASARSAPCVDGALRADLDAGARAAAAGYAELGAFLRDTLAPRATPRDAVGAELYGLWSRKFTGAALDLREVYAWGWAEFARIEAELAEVADRIAPGAGPAGAADDALDADARYAVGGQAEFRTWAQELSDRALTDLRGTHFDIPDELMTLDCRIAPPGGGLGAYYSNPADDFSRPGTMWWSLPADQARIPTWREASTVYHEGVPGHHLQIGTAVATPTLNRFQRLLCFIDGHGEGWALYAERLMREFGRLDDGHLLGMLSKSVFRAARVVVDIGMHLELEIPAGTGFHEGERWTPELGQEFLRTRVLLDSARAVDEIDRYLGWPGQAPSYKLGERLWLSIRDELRARRGGAFDLKEFHMHALRSGPAGLDTMRELLLVP</sequence>
<accession>A0ABR5JE23</accession>
<dbReference type="Proteomes" id="UP000037020">
    <property type="component" value="Unassembled WGS sequence"/>
</dbReference>
<name>A0ABR5JE23_9ACTN</name>